<keyword evidence="2" id="KW-1185">Reference proteome</keyword>
<organism evidence="1 2">
    <name type="scientific">Lupinus albus</name>
    <name type="common">White lupine</name>
    <name type="synonym">Lupinus termis</name>
    <dbReference type="NCBI Taxonomy" id="3870"/>
    <lineage>
        <taxon>Eukaryota</taxon>
        <taxon>Viridiplantae</taxon>
        <taxon>Streptophyta</taxon>
        <taxon>Embryophyta</taxon>
        <taxon>Tracheophyta</taxon>
        <taxon>Spermatophyta</taxon>
        <taxon>Magnoliopsida</taxon>
        <taxon>eudicotyledons</taxon>
        <taxon>Gunneridae</taxon>
        <taxon>Pentapetalae</taxon>
        <taxon>rosids</taxon>
        <taxon>fabids</taxon>
        <taxon>Fabales</taxon>
        <taxon>Fabaceae</taxon>
        <taxon>Papilionoideae</taxon>
        <taxon>50 kb inversion clade</taxon>
        <taxon>genistoids sensu lato</taxon>
        <taxon>core genistoids</taxon>
        <taxon>Genisteae</taxon>
        <taxon>Lupinus</taxon>
    </lineage>
</organism>
<gene>
    <name evidence="1" type="ORF">Lalb_Chr15g0085811</name>
</gene>
<name>A0A6A4P9S3_LUPAL</name>
<accession>A0A6A4P9S3</accession>
<evidence type="ECO:0000313" key="1">
    <source>
        <dbReference type="EMBL" id="KAE9598890.1"/>
    </source>
</evidence>
<protein>
    <submittedName>
        <fullName evidence="1">Uncharacterized protein</fullName>
    </submittedName>
</protein>
<dbReference type="EMBL" id="WOCE01000015">
    <property type="protein sequence ID" value="KAE9598890.1"/>
    <property type="molecule type" value="Genomic_DNA"/>
</dbReference>
<dbReference type="AlphaFoldDB" id="A0A6A4P9S3"/>
<reference evidence="2" key="1">
    <citation type="journal article" date="2020" name="Nat. Commun.">
        <title>Genome sequence of the cluster root forming white lupin.</title>
        <authorList>
            <person name="Hufnagel B."/>
            <person name="Marques A."/>
            <person name="Soriano A."/>
            <person name="Marques L."/>
            <person name="Divol F."/>
            <person name="Doumas P."/>
            <person name="Sallet E."/>
            <person name="Mancinotti D."/>
            <person name="Carrere S."/>
            <person name="Marande W."/>
            <person name="Arribat S."/>
            <person name="Keller J."/>
            <person name="Huneau C."/>
            <person name="Blein T."/>
            <person name="Aime D."/>
            <person name="Laguerre M."/>
            <person name="Taylor J."/>
            <person name="Schubert V."/>
            <person name="Nelson M."/>
            <person name="Geu-Flores F."/>
            <person name="Crespi M."/>
            <person name="Gallardo-Guerrero K."/>
            <person name="Delaux P.-M."/>
            <person name="Salse J."/>
            <person name="Berges H."/>
            <person name="Guyot R."/>
            <person name="Gouzy J."/>
            <person name="Peret B."/>
        </authorList>
    </citation>
    <scope>NUCLEOTIDE SEQUENCE [LARGE SCALE GENOMIC DNA]</scope>
    <source>
        <strain evidence="2">cv. Amiga</strain>
    </source>
</reference>
<sequence length="61" mass="6865">MLKEDEQFECQSLSATADYDPENMAYLTPKKRLASTALLDEQDLALAQMSSTKNAKHIETE</sequence>
<proteinExistence type="predicted"/>
<comment type="caution">
    <text evidence="1">The sequence shown here is derived from an EMBL/GenBank/DDBJ whole genome shotgun (WGS) entry which is preliminary data.</text>
</comment>
<dbReference type="Proteomes" id="UP000447434">
    <property type="component" value="Chromosome 15"/>
</dbReference>
<evidence type="ECO:0000313" key="2">
    <source>
        <dbReference type="Proteomes" id="UP000447434"/>
    </source>
</evidence>